<feature type="domain" description="C3H1-type" evidence="3">
    <location>
        <begin position="491"/>
        <end position="515"/>
    </location>
</feature>
<organism evidence="5">
    <name type="scientific">Leptosphaeria maculans (strain JN3 / isolate v23.1.3 / race Av1-4-5-6-7-8)</name>
    <name type="common">Blackleg fungus</name>
    <name type="synonym">Phoma lingam</name>
    <dbReference type="NCBI Taxonomy" id="985895"/>
    <lineage>
        <taxon>Eukaryota</taxon>
        <taxon>Fungi</taxon>
        <taxon>Dikarya</taxon>
        <taxon>Ascomycota</taxon>
        <taxon>Pezizomycotina</taxon>
        <taxon>Dothideomycetes</taxon>
        <taxon>Pleosporomycetidae</taxon>
        <taxon>Pleosporales</taxon>
        <taxon>Pleosporineae</taxon>
        <taxon>Leptosphaeriaceae</taxon>
        <taxon>Plenodomus</taxon>
        <taxon>Plenodomus lingam/Leptosphaeria maculans species complex</taxon>
    </lineage>
</organism>
<feature type="zinc finger region" description="C3H1-type" evidence="1">
    <location>
        <begin position="597"/>
        <end position="627"/>
    </location>
</feature>
<sequence>MDMDPPVNSANSANVDMEYETDNISITSTVSSTKESKYDAVQVLSERPSPDDDCDKMYLIEWENYPMHSQNTQVLPHGRTRILQNPSDYGTWEPEYHLDETNLLELWELEKQRLGEAGAQKLMEENESKYYAAVAQAKEAHEHRQAKRLKKRRQLWRRARYIVTDSESESEGEAIEHVKVQKRSRQEQEGNPNTVLRARDTMQHNRLLMDPRQPLSLGPDDLPETPESSLFVGQDPPARRAPLQQSDSSSSSQEEGEEEDTQSSDDLVMGKMRSRKKMGRSKMRTTEDKMDSGRPAWESQLPSARAVQSATIQVRRDVSARQTSRITSKESSSKVNEGLRRTSQSSSAPVPSSTSPITPRHQTKPNSLKSMKRTEPPKTARGIKLVNEPRTQSTPWRNGDKAFSTLKFRRNAAKKGQAEGTPELGALRFVGQVPPGMNRSTRPISNDDIYGRRETGTRRLQELDVDDTPRRTSVHQAEPLNDWEADKIPLVCPEWRLSNNCKFGPRRCRFMHRNQDAFGQDLPLAPPDGHVPPKYHKPPITCRYWLLDPNGCMKSDAECPYAHKNTGHVLSETRLSTEVIDPERKPVSEQQTINRASRKLVTCPYWLKQPAGCTKTDDECIFAHRNMGVVTDGRGHNFPIDIAMEPAFKSRAHPSQQGRVKPSLSSSEFTCFYWTKNKCHFTPETCKHQHRHTGKIAPLRRESNTSSAHYEYQHENTGYQSDTQAETLGPAASRSRWNIPPPPSTSPPLPPPPPAPHPPVPVVQQVKQADTLCLGLKASIEQYCKLDFLDMFTKNDGSALLDRTAFLLYHPEQHLEELELITRWLLMHHVEVSNVWYDGSWDRFKSQIVRGGTGIIVTHPEFQHFTELPGFGLVLQKEIRIWSVGIQDGIECDPNLEASPAVMRYDRIEIFPLGGFIYITDEVFEEKPQLALKIVQQFLEKIAQLRQLEGPIAPWHTVNDACLLWRLCTRPELTEHIFQRCEAQAAEVDAGDPCATSRAELYTILAEHNLVDDSSEPLSLIPDKFPIISERRAISEDPHIDYFNALARSQQEANLCMIRYYSLIQADMRRDYRHFFVVHTDPTASYVQDWKHEIQTIVAVVTPEKCLEELQKDGSKSLFDFCERYMPGLQAKDEQK</sequence>
<evidence type="ECO:0000256" key="2">
    <source>
        <dbReference type="SAM" id="MobiDB-lite"/>
    </source>
</evidence>
<feature type="region of interest" description="Disordered" evidence="2">
    <location>
        <begin position="685"/>
        <end position="761"/>
    </location>
</feature>
<feature type="compositionally biased region" description="Low complexity" evidence="2">
    <location>
        <begin position="244"/>
        <end position="253"/>
    </location>
</feature>
<dbReference type="SMART" id="SM00356">
    <property type="entry name" value="ZnF_C3H1"/>
    <property type="match status" value="4"/>
</dbReference>
<dbReference type="Gene3D" id="2.40.50.40">
    <property type="match status" value="1"/>
</dbReference>
<feature type="zinc finger region" description="C3H1-type" evidence="1">
    <location>
        <begin position="491"/>
        <end position="515"/>
    </location>
</feature>
<feature type="region of interest" description="Disordered" evidence="2">
    <location>
        <begin position="166"/>
        <end position="199"/>
    </location>
</feature>
<feature type="compositionally biased region" description="Acidic residues" evidence="2">
    <location>
        <begin position="254"/>
        <end position="263"/>
    </location>
</feature>
<keyword evidence="5" id="KW-1185">Reference proteome</keyword>
<dbReference type="STRING" id="985895.E4ZZW2"/>
<dbReference type="OMA" id="TCWYWAN"/>
<feature type="compositionally biased region" description="Low complexity" evidence="2">
    <location>
        <begin position="342"/>
        <end position="359"/>
    </location>
</feature>
<dbReference type="VEuPathDB" id="FungiDB:LEMA_P099530.1"/>
<name>E4ZZW2_LEPMJ</name>
<dbReference type="EMBL" id="FP929130">
    <property type="protein sequence ID" value="CBX96822.1"/>
    <property type="molecule type" value="Genomic_DNA"/>
</dbReference>
<evidence type="ECO:0000256" key="1">
    <source>
        <dbReference type="PROSITE-ProRule" id="PRU00723"/>
    </source>
</evidence>
<feature type="zinc finger region" description="C3H1-type" evidence="1">
    <location>
        <begin position="537"/>
        <end position="566"/>
    </location>
</feature>
<protein>
    <recommendedName>
        <fullName evidence="3">C3H1-type domain-containing protein</fullName>
    </recommendedName>
</protein>
<dbReference type="InterPro" id="IPR000571">
    <property type="entry name" value="Znf_CCCH"/>
</dbReference>
<dbReference type="AlphaFoldDB" id="E4ZZW2"/>
<dbReference type="Gene3D" id="3.30.1370.210">
    <property type="match status" value="1"/>
</dbReference>
<reference evidence="5" key="1">
    <citation type="journal article" date="2011" name="Nat. Commun.">
        <title>Effector diversification within compartments of the Leptosphaeria maculans genome affected by Repeat-Induced Point mutations.</title>
        <authorList>
            <person name="Rouxel T."/>
            <person name="Grandaubert J."/>
            <person name="Hane J.K."/>
            <person name="Hoede C."/>
            <person name="van de Wouw A.P."/>
            <person name="Couloux A."/>
            <person name="Dominguez V."/>
            <person name="Anthouard V."/>
            <person name="Bally P."/>
            <person name="Bourras S."/>
            <person name="Cozijnsen A.J."/>
            <person name="Ciuffetti L.M."/>
            <person name="Degrave A."/>
            <person name="Dilmaghani A."/>
            <person name="Duret L."/>
            <person name="Fudal I."/>
            <person name="Goodwin S.B."/>
            <person name="Gout L."/>
            <person name="Glaser N."/>
            <person name="Linglin J."/>
            <person name="Kema G.H.J."/>
            <person name="Lapalu N."/>
            <person name="Lawrence C.B."/>
            <person name="May K."/>
            <person name="Meyer M."/>
            <person name="Ollivier B."/>
            <person name="Poulain J."/>
            <person name="Schoch C.L."/>
            <person name="Simon A."/>
            <person name="Spatafora J.W."/>
            <person name="Stachowiak A."/>
            <person name="Turgeon B.G."/>
            <person name="Tyler B.M."/>
            <person name="Vincent D."/>
            <person name="Weissenbach J."/>
            <person name="Amselem J."/>
            <person name="Quesneville H."/>
            <person name="Oliver R.P."/>
            <person name="Wincker P."/>
            <person name="Balesdent M.-H."/>
            <person name="Howlett B.J."/>
        </authorList>
    </citation>
    <scope>NUCLEOTIDE SEQUENCE [LARGE SCALE GENOMIC DNA]</scope>
    <source>
        <strain evidence="5">JN3 / isolate v23.1.3 / race Av1-4-5-6-7-8</strain>
    </source>
</reference>
<dbReference type="OrthoDB" id="1918685at2759"/>
<accession>E4ZZW2</accession>
<feature type="compositionally biased region" description="Basic and acidic residues" evidence="2">
    <location>
        <begin position="327"/>
        <end position="340"/>
    </location>
</feature>
<proteinExistence type="predicted"/>
<dbReference type="InParanoid" id="E4ZZW2"/>
<dbReference type="PROSITE" id="PS50103">
    <property type="entry name" value="ZF_C3H1"/>
    <property type="match status" value="3"/>
</dbReference>
<dbReference type="HOGENOM" id="CLU_298782_0_0_1"/>
<keyword evidence="1" id="KW-0862">Zinc</keyword>
<feature type="domain" description="C3H1-type" evidence="3">
    <location>
        <begin position="537"/>
        <end position="566"/>
    </location>
</feature>
<dbReference type="Proteomes" id="UP000002668">
    <property type="component" value="Genome"/>
</dbReference>
<feature type="compositionally biased region" description="Polar residues" evidence="2">
    <location>
        <begin position="715"/>
        <end position="726"/>
    </location>
</feature>
<evidence type="ECO:0000313" key="5">
    <source>
        <dbReference type="Proteomes" id="UP000002668"/>
    </source>
</evidence>
<keyword evidence="1" id="KW-0479">Metal-binding</keyword>
<feature type="compositionally biased region" description="Basic residues" evidence="2">
    <location>
        <begin position="272"/>
        <end position="283"/>
    </location>
</feature>
<evidence type="ECO:0000259" key="3">
    <source>
        <dbReference type="PROSITE" id="PS50103"/>
    </source>
</evidence>
<feature type="region of interest" description="Disordered" evidence="2">
    <location>
        <begin position="211"/>
        <end position="399"/>
    </location>
</feature>
<gene>
    <name evidence="4" type="ORF">LEMA_P099530.1</name>
</gene>
<feature type="compositionally biased region" description="Polar residues" evidence="2">
    <location>
        <begin position="300"/>
        <end position="312"/>
    </location>
</feature>
<keyword evidence="1" id="KW-0863">Zinc-finger</keyword>
<feature type="compositionally biased region" description="Pro residues" evidence="2">
    <location>
        <begin position="739"/>
        <end position="761"/>
    </location>
</feature>
<feature type="region of interest" description="Disordered" evidence="2">
    <location>
        <begin position="431"/>
        <end position="450"/>
    </location>
</feature>
<dbReference type="GO" id="GO:0008270">
    <property type="term" value="F:zinc ion binding"/>
    <property type="evidence" value="ECO:0007669"/>
    <property type="project" value="UniProtKB-KW"/>
</dbReference>
<evidence type="ECO:0000313" key="4">
    <source>
        <dbReference type="EMBL" id="CBX96822.1"/>
    </source>
</evidence>
<feature type="domain" description="C3H1-type" evidence="3">
    <location>
        <begin position="597"/>
        <end position="627"/>
    </location>
</feature>
<feature type="compositionally biased region" description="Basic and acidic residues" evidence="2">
    <location>
        <begin position="174"/>
        <end position="188"/>
    </location>
</feature>
<dbReference type="eggNOG" id="ENOG502STGS">
    <property type="taxonomic scope" value="Eukaryota"/>
</dbReference>